<keyword evidence="2 5" id="KW-0812">Transmembrane</keyword>
<dbReference type="OrthoDB" id="673785at2"/>
<comment type="subcellular location">
    <subcellularLocation>
        <location evidence="1">Membrane</location>
        <topology evidence="1">Multi-pass membrane protein</topology>
    </subcellularLocation>
</comment>
<dbReference type="GO" id="GO:0016020">
    <property type="term" value="C:membrane"/>
    <property type="evidence" value="ECO:0007669"/>
    <property type="project" value="UniProtKB-SubCell"/>
</dbReference>
<evidence type="ECO:0000313" key="8">
    <source>
        <dbReference type="Proteomes" id="UP000292855"/>
    </source>
</evidence>
<evidence type="ECO:0000256" key="3">
    <source>
        <dbReference type="ARBA" id="ARBA00022989"/>
    </source>
</evidence>
<keyword evidence="8" id="KW-1185">Reference proteome</keyword>
<evidence type="ECO:0000256" key="1">
    <source>
        <dbReference type="ARBA" id="ARBA00004141"/>
    </source>
</evidence>
<keyword evidence="4 5" id="KW-0472">Membrane</keyword>
<reference evidence="7 8" key="1">
    <citation type="submission" date="2019-02" db="EMBL/GenBank/DDBJ databases">
        <authorList>
            <person name="Li Y."/>
        </authorList>
    </citation>
    <scope>NUCLEOTIDE SEQUENCE [LARGE SCALE GENOMIC DNA]</scope>
    <source>
        <strain evidence="7 8">30C10-4-7</strain>
    </source>
</reference>
<evidence type="ECO:0000256" key="5">
    <source>
        <dbReference type="SAM" id="Phobius"/>
    </source>
</evidence>
<dbReference type="InterPro" id="IPR009908">
    <property type="entry name" value="Methylamine_util_MauE"/>
</dbReference>
<evidence type="ECO:0000256" key="2">
    <source>
        <dbReference type="ARBA" id="ARBA00022692"/>
    </source>
</evidence>
<dbReference type="RefSeq" id="WP_130139704.1">
    <property type="nucleotide sequence ID" value="NZ_SGIT01000001.1"/>
</dbReference>
<gene>
    <name evidence="7" type="ORF">EWE74_01120</name>
</gene>
<organism evidence="7 8">
    <name type="scientific">Sphingobacterium corticibacterium</name>
    <dbReference type="NCBI Taxonomy" id="2484746"/>
    <lineage>
        <taxon>Bacteria</taxon>
        <taxon>Pseudomonadati</taxon>
        <taxon>Bacteroidota</taxon>
        <taxon>Sphingobacteriia</taxon>
        <taxon>Sphingobacteriales</taxon>
        <taxon>Sphingobacteriaceae</taxon>
        <taxon>Sphingobacterium</taxon>
    </lineage>
</organism>
<dbReference type="EMBL" id="SGIT01000001">
    <property type="protein sequence ID" value="RZF61474.1"/>
    <property type="molecule type" value="Genomic_DNA"/>
</dbReference>
<keyword evidence="3 5" id="KW-1133">Transmembrane helix</keyword>
<protein>
    <recommendedName>
        <fullName evidence="6">Methylamine utilisation protein MauE domain-containing protein</fullName>
    </recommendedName>
</protein>
<feature type="transmembrane region" description="Helical" evidence="5">
    <location>
        <begin position="134"/>
        <end position="152"/>
    </location>
</feature>
<proteinExistence type="predicted"/>
<evidence type="ECO:0000256" key="4">
    <source>
        <dbReference type="ARBA" id="ARBA00023136"/>
    </source>
</evidence>
<evidence type="ECO:0000313" key="7">
    <source>
        <dbReference type="EMBL" id="RZF61474.1"/>
    </source>
</evidence>
<comment type="caution">
    <text evidence="7">The sequence shown here is derived from an EMBL/GenBank/DDBJ whole genome shotgun (WGS) entry which is preliminary data.</text>
</comment>
<accession>A0A4Q6XVR2</accession>
<dbReference type="AlphaFoldDB" id="A0A4Q6XVR2"/>
<feature type="domain" description="Methylamine utilisation protein MauE" evidence="6">
    <location>
        <begin position="23"/>
        <end position="149"/>
    </location>
</feature>
<feature type="transmembrane region" description="Helical" evidence="5">
    <location>
        <begin position="89"/>
        <end position="108"/>
    </location>
</feature>
<name>A0A4Q6XVR2_9SPHI</name>
<dbReference type="Pfam" id="PF07291">
    <property type="entry name" value="MauE"/>
    <property type="match status" value="1"/>
</dbReference>
<feature type="transmembrane region" description="Helical" evidence="5">
    <location>
        <begin position="20"/>
        <end position="41"/>
    </location>
</feature>
<sequence length="164" mass="18921">MMKTITPHITTHFNRHLTIYLDTLAILCSAVLIYLFVQTGLNKVLYHTVFSIQMGKQPLPIWSKPILVYALPTIELSTVLLLCITRTRVWGLLIATALMFAYTIYAYLAYREVYGYVICACGKVFEDMGWREHFYFNAKHTLVALAGFYFAYKSKTLKATKKKE</sequence>
<dbReference type="GO" id="GO:0030416">
    <property type="term" value="P:methylamine metabolic process"/>
    <property type="evidence" value="ECO:0007669"/>
    <property type="project" value="InterPro"/>
</dbReference>
<evidence type="ECO:0000259" key="6">
    <source>
        <dbReference type="Pfam" id="PF07291"/>
    </source>
</evidence>
<feature type="transmembrane region" description="Helical" evidence="5">
    <location>
        <begin position="61"/>
        <end position="82"/>
    </location>
</feature>
<dbReference type="Proteomes" id="UP000292855">
    <property type="component" value="Unassembled WGS sequence"/>
</dbReference>